<reference evidence="9" key="1">
    <citation type="submission" date="2024-03" db="EMBL/GenBank/DDBJ databases">
        <title>WGS assembly of Saponaria officinalis var. Norfolk2.</title>
        <authorList>
            <person name="Jenkins J."/>
            <person name="Shu S."/>
            <person name="Grimwood J."/>
            <person name="Barry K."/>
            <person name="Goodstein D."/>
            <person name="Schmutz J."/>
            <person name="Leebens-Mack J."/>
            <person name="Osbourn A."/>
        </authorList>
    </citation>
    <scope>NUCLEOTIDE SEQUENCE [LARGE SCALE GENOMIC DNA]</scope>
    <source>
        <strain evidence="9">JIC</strain>
    </source>
</reference>
<gene>
    <name evidence="9" type="ORF">RND81_09G132500</name>
</gene>
<evidence type="ECO:0000256" key="3">
    <source>
        <dbReference type="ARBA" id="ARBA00022448"/>
    </source>
</evidence>
<evidence type="ECO:0000256" key="4">
    <source>
        <dbReference type="ARBA" id="ARBA00022452"/>
    </source>
</evidence>
<comment type="caution">
    <text evidence="9">The sequence shown here is derived from an EMBL/GenBank/DDBJ whole genome shotgun (WGS) entry which is preliminary data.</text>
</comment>
<keyword evidence="7" id="KW-0626">Porin</keyword>
<accession>A0AAW1IMD1</accession>
<dbReference type="InterPro" id="IPR001925">
    <property type="entry name" value="Porin_Euk"/>
</dbReference>
<evidence type="ECO:0000256" key="2">
    <source>
        <dbReference type="ARBA" id="ARBA00009624"/>
    </source>
</evidence>
<evidence type="ECO:0000313" key="9">
    <source>
        <dbReference type="EMBL" id="KAK9690502.1"/>
    </source>
</evidence>
<name>A0AAW1IMD1_SAPOF</name>
<evidence type="ECO:0000256" key="1">
    <source>
        <dbReference type="ARBA" id="ARBA00004370"/>
    </source>
</evidence>
<dbReference type="PANTHER" id="PTHR11743">
    <property type="entry name" value="VOLTAGE-DEPENDENT ANION-SELECTIVE CHANNEL"/>
    <property type="match status" value="1"/>
</dbReference>
<dbReference type="FunFam" id="2.40.160.10:FF:000003">
    <property type="entry name" value="Outer mitochondrial membrane protein porin"/>
    <property type="match status" value="1"/>
</dbReference>
<dbReference type="Gene3D" id="2.40.160.10">
    <property type="entry name" value="Porin"/>
    <property type="match status" value="1"/>
</dbReference>
<dbReference type="GO" id="GO:0005741">
    <property type="term" value="C:mitochondrial outer membrane"/>
    <property type="evidence" value="ECO:0007669"/>
    <property type="project" value="InterPro"/>
</dbReference>
<keyword evidence="3" id="KW-0813">Transport</keyword>
<protein>
    <submittedName>
        <fullName evidence="9">Uncharacterized protein</fullName>
    </submittedName>
</protein>
<comment type="similarity">
    <text evidence="2">Belongs to the eukaryotic mitochondrial porin (TC 1.B.8.1) family.</text>
</comment>
<comment type="subcellular location">
    <subcellularLocation>
        <location evidence="1">Membrane</location>
    </subcellularLocation>
</comment>
<dbReference type="InterPro" id="IPR023614">
    <property type="entry name" value="Porin_dom_sf"/>
</dbReference>
<sequence length="275" mass="29891">MNNKGPGFFSDIGKLAKDILYKDYCYDRKISVTTQTAEGLALTSTALQKGSHSIGDVTAQFKYKNAAFDVKVDTQSNIATTLKLTDIVPSVTSIASLKLPDLNSAKVEVQYVQDHATVVSSVSMKKSLIFDISATCGTTTVFGVDTSYDTFIGDFTKYNVGISMKKPDVCTTVTLADKGDLLTASYVHHVDQARTTTVVEFTNRFSEDGNTLTVGGSYDFDDSTLMKLKLDNQGNFGALLKHEIRPKTILTMAAEFDYNSIDTCPKFGLSLALTP</sequence>
<dbReference type="EMBL" id="JBDFQZ010000009">
    <property type="protein sequence ID" value="KAK9690502.1"/>
    <property type="molecule type" value="Genomic_DNA"/>
</dbReference>
<evidence type="ECO:0000256" key="8">
    <source>
        <dbReference type="ARBA" id="ARBA00023136"/>
    </source>
</evidence>
<dbReference type="Pfam" id="PF01459">
    <property type="entry name" value="Porin_3"/>
    <property type="match status" value="1"/>
</dbReference>
<organism evidence="9 10">
    <name type="scientific">Saponaria officinalis</name>
    <name type="common">Common soapwort</name>
    <name type="synonym">Lychnis saponaria</name>
    <dbReference type="NCBI Taxonomy" id="3572"/>
    <lineage>
        <taxon>Eukaryota</taxon>
        <taxon>Viridiplantae</taxon>
        <taxon>Streptophyta</taxon>
        <taxon>Embryophyta</taxon>
        <taxon>Tracheophyta</taxon>
        <taxon>Spermatophyta</taxon>
        <taxon>Magnoliopsida</taxon>
        <taxon>eudicotyledons</taxon>
        <taxon>Gunneridae</taxon>
        <taxon>Pentapetalae</taxon>
        <taxon>Caryophyllales</taxon>
        <taxon>Caryophyllaceae</taxon>
        <taxon>Caryophylleae</taxon>
        <taxon>Saponaria</taxon>
    </lineage>
</organism>
<evidence type="ECO:0000256" key="6">
    <source>
        <dbReference type="ARBA" id="ARBA00023065"/>
    </source>
</evidence>
<keyword evidence="5" id="KW-0812">Transmembrane</keyword>
<dbReference type="GO" id="GO:0015288">
    <property type="term" value="F:porin activity"/>
    <property type="evidence" value="ECO:0007669"/>
    <property type="project" value="UniProtKB-KW"/>
</dbReference>
<keyword evidence="8" id="KW-0472">Membrane</keyword>
<evidence type="ECO:0000256" key="7">
    <source>
        <dbReference type="ARBA" id="ARBA00023114"/>
    </source>
</evidence>
<keyword evidence="4" id="KW-1134">Transmembrane beta strand</keyword>
<dbReference type="PANTHER" id="PTHR11743:SF23">
    <property type="entry name" value="MITOCHONDRIAL OUTER MEMBRANE PROTEIN PORIN 5-RELATED"/>
    <property type="match status" value="1"/>
</dbReference>
<keyword evidence="6" id="KW-0406">Ion transport</keyword>
<keyword evidence="10" id="KW-1185">Reference proteome</keyword>
<evidence type="ECO:0000256" key="5">
    <source>
        <dbReference type="ARBA" id="ARBA00022692"/>
    </source>
</evidence>
<dbReference type="GO" id="GO:0008308">
    <property type="term" value="F:voltage-gated monoatomic anion channel activity"/>
    <property type="evidence" value="ECO:0007669"/>
    <property type="project" value="InterPro"/>
</dbReference>
<dbReference type="GO" id="GO:0046930">
    <property type="term" value="C:pore complex"/>
    <property type="evidence" value="ECO:0007669"/>
    <property type="project" value="UniProtKB-KW"/>
</dbReference>
<dbReference type="CDD" id="cd07306">
    <property type="entry name" value="Porin3_VDAC"/>
    <property type="match status" value="1"/>
</dbReference>
<evidence type="ECO:0000313" key="10">
    <source>
        <dbReference type="Proteomes" id="UP001443914"/>
    </source>
</evidence>
<dbReference type="InterPro" id="IPR027246">
    <property type="entry name" value="Porin_Euk/Tom40"/>
</dbReference>
<dbReference type="AlphaFoldDB" id="A0AAW1IMD1"/>
<dbReference type="Proteomes" id="UP001443914">
    <property type="component" value="Unassembled WGS sequence"/>
</dbReference>
<proteinExistence type="inferred from homology"/>